<evidence type="ECO:0000256" key="1">
    <source>
        <dbReference type="SAM" id="MobiDB-lite"/>
    </source>
</evidence>
<dbReference type="AlphaFoldDB" id="A0A6A0A0P7"/>
<feature type="region of interest" description="Disordered" evidence="1">
    <location>
        <begin position="91"/>
        <end position="114"/>
    </location>
</feature>
<name>A0A6A0A0P7_HAELA</name>
<feature type="region of interest" description="Disordered" evidence="1">
    <location>
        <begin position="1"/>
        <end position="62"/>
    </location>
</feature>
<feature type="compositionally biased region" description="Low complexity" evidence="1">
    <location>
        <begin position="32"/>
        <end position="57"/>
    </location>
</feature>
<accession>A0A6A0A0P7</accession>
<comment type="caution">
    <text evidence="2">The sequence shown here is derived from an EMBL/GenBank/DDBJ whole genome shotgun (WGS) entry which is preliminary data.</text>
</comment>
<proteinExistence type="predicted"/>
<organism evidence="2 3">
    <name type="scientific">Haematococcus lacustris</name>
    <name type="common">Green alga</name>
    <name type="synonym">Haematococcus pluvialis</name>
    <dbReference type="NCBI Taxonomy" id="44745"/>
    <lineage>
        <taxon>Eukaryota</taxon>
        <taxon>Viridiplantae</taxon>
        <taxon>Chlorophyta</taxon>
        <taxon>core chlorophytes</taxon>
        <taxon>Chlorophyceae</taxon>
        <taxon>CS clade</taxon>
        <taxon>Chlamydomonadales</taxon>
        <taxon>Haematococcaceae</taxon>
        <taxon>Haematococcus</taxon>
    </lineage>
</organism>
<evidence type="ECO:0000313" key="3">
    <source>
        <dbReference type="Proteomes" id="UP000485058"/>
    </source>
</evidence>
<evidence type="ECO:0000313" key="2">
    <source>
        <dbReference type="EMBL" id="GFH24488.1"/>
    </source>
</evidence>
<keyword evidence="3" id="KW-1185">Reference proteome</keyword>
<sequence length="196" mass="20537">MAQQAAPVAPPLQPGVVHHHPLTHPQQPPLPGHLIPHGLSSLLTRSPPSPAHSSTPSCADAQSSLDCHPRAATIGAGARASTQASICVTSRASTTSDATTAPASKSPASKHTPPQGMPFDLLRIPCVLVVSVPARLTAGLLVLLRLAWLWLSLELAVNFNVRGTTITFELPVSLHPLPSSTATHQCHVTCSDLRQF</sequence>
<gene>
    <name evidence="2" type="ORF">HaLaN_22296</name>
</gene>
<dbReference type="Proteomes" id="UP000485058">
    <property type="component" value="Unassembled WGS sequence"/>
</dbReference>
<dbReference type="EMBL" id="BLLF01002549">
    <property type="protein sequence ID" value="GFH24488.1"/>
    <property type="molecule type" value="Genomic_DNA"/>
</dbReference>
<reference evidence="2 3" key="1">
    <citation type="submission" date="2020-02" db="EMBL/GenBank/DDBJ databases">
        <title>Draft genome sequence of Haematococcus lacustris strain NIES-144.</title>
        <authorList>
            <person name="Morimoto D."/>
            <person name="Nakagawa S."/>
            <person name="Yoshida T."/>
            <person name="Sawayama S."/>
        </authorList>
    </citation>
    <scope>NUCLEOTIDE SEQUENCE [LARGE SCALE GENOMIC DNA]</scope>
    <source>
        <strain evidence="2 3">NIES-144</strain>
    </source>
</reference>
<protein>
    <submittedName>
        <fullName evidence="2">Uncharacterized protein</fullName>
    </submittedName>
</protein>